<feature type="domain" description="Pectinesterase catalytic" evidence="7">
    <location>
        <begin position="39"/>
        <end position="305"/>
    </location>
</feature>
<dbReference type="SUPFAM" id="SSF51126">
    <property type="entry name" value="Pectin lyase-like"/>
    <property type="match status" value="1"/>
</dbReference>
<dbReference type="EMBL" id="PGCI01000081">
    <property type="protein sequence ID" value="PLW42162.1"/>
    <property type="molecule type" value="Genomic_DNA"/>
</dbReference>
<dbReference type="InterPro" id="IPR011050">
    <property type="entry name" value="Pectin_lyase_fold/virulence"/>
</dbReference>
<dbReference type="PANTHER" id="PTHR31321">
    <property type="entry name" value="ACYL-COA THIOESTER HYDROLASE YBHC-RELATED"/>
    <property type="match status" value="1"/>
</dbReference>
<dbReference type="GO" id="GO:0045490">
    <property type="term" value="P:pectin catabolic process"/>
    <property type="evidence" value="ECO:0007669"/>
    <property type="project" value="UniProtKB-UniPathway"/>
</dbReference>
<comment type="pathway">
    <text evidence="1">Glycan metabolism; pectin degradation; 2-dehydro-3-deoxy-D-gluconate from pectin: step 1/5.</text>
</comment>
<dbReference type="Pfam" id="PF01095">
    <property type="entry name" value="Pectinesterase"/>
    <property type="match status" value="1"/>
</dbReference>
<evidence type="ECO:0000313" key="8">
    <source>
        <dbReference type="EMBL" id="PLW42162.1"/>
    </source>
</evidence>
<organism evidence="8 9">
    <name type="scientific">Puccinia coronata f. sp. avenae</name>
    <dbReference type="NCBI Taxonomy" id="200324"/>
    <lineage>
        <taxon>Eukaryota</taxon>
        <taxon>Fungi</taxon>
        <taxon>Dikarya</taxon>
        <taxon>Basidiomycota</taxon>
        <taxon>Pucciniomycotina</taxon>
        <taxon>Pucciniomycetes</taxon>
        <taxon>Pucciniales</taxon>
        <taxon>Pucciniaceae</taxon>
        <taxon>Puccinia</taxon>
    </lineage>
</organism>
<dbReference type="EC" id="3.1.1.11" evidence="3"/>
<evidence type="ECO:0000313" key="9">
    <source>
        <dbReference type="Proteomes" id="UP000235392"/>
    </source>
</evidence>
<evidence type="ECO:0000256" key="4">
    <source>
        <dbReference type="ARBA" id="ARBA00022801"/>
    </source>
</evidence>
<dbReference type="UniPathway" id="UPA00545">
    <property type="reaction ID" value="UER00823"/>
</dbReference>
<dbReference type="InterPro" id="IPR000070">
    <property type="entry name" value="Pectinesterase_cat"/>
</dbReference>
<comment type="caution">
    <text evidence="8">The sequence shown here is derived from an EMBL/GenBank/DDBJ whole genome shotgun (WGS) entry which is preliminary data.</text>
</comment>
<proteinExistence type="inferred from homology"/>
<dbReference type="InterPro" id="IPR012334">
    <property type="entry name" value="Pectin_lyas_fold"/>
</dbReference>
<name>A0A2N5UWQ2_9BASI</name>
<dbReference type="PANTHER" id="PTHR31321:SF57">
    <property type="entry name" value="PECTINESTERASE 53-RELATED"/>
    <property type="match status" value="1"/>
</dbReference>
<dbReference type="GO" id="GO:0030599">
    <property type="term" value="F:pectinesterase activity"/>
    <property type="evidence" value="ECO:0007669"/>
    <property type="project" value="UniProtKB-EC"/>
</dbReference>
<keyword evidence="4" id="KW-0378">Hydrolase</keyword>
<protein>
    <recommendedName>
        <fullName evidence="3">pectinesterase</fullName>
        <ecNumber evidence="3">3.1.1.11</ecNumber>
    </recommendedName>
    <alternativeName>
        <fullName evidence="6">Pectin methylesterase A</fullName>
    </alternativeName>
</protein>
<keyword evidence="5" id="KW-0063">Aspartyl esterase</keyword>
<evidence type="ECO:0000259" key="7">
    <source>
        <dbReference type="Pfam" id="PF01095"/>
    </source>
</evidence>
<comment type="similarity">
    <text evidence="2">Belongs to the pectinesterase family.</text>
</comment>
<dbReference type="GO" id="GO:0042545">
    <property type="term" value="P:cell wall modification"/>
    <property type="evidence" value="ECO:0007669"/>
    <property type="project" value="InterPro"/>
</dbReference>
<evidence type="ECO:0000256" key="3">
    <source>
        <dbReference type="ARBA" id="ARBA00013229"/>
    </source>
</evidence>
<evidence type="ECO:0000256" key="6">
    <source>
        <dbReference type="ARBA" id="ARBA00042203"/>
    </source>
</evidence>
<dbReference type="Gene3D" id="2.160.20.10">
    <property type="entry name" value="Single-stranded right-handed beta-helix, Pectin lyase-like"/>
    <property type="match status" value="1"/>
</dbReference>
<evidence type="ECO:0000256" key="2">
    <source>
        <dbReference type="ARBA" id="ARBA00008891"/>
    </source>
</evidence>
<evidence type="ECO:0000256" key="5">
    <source>
        <dbReference type="ARBA" id="ARBA00023085"/>
    </source>
</evidence>
<dbReference type="AlphaFoldDB" id="A0A2N5UWQ2"/>
<reference evidence="8 9" key="1">
    <citation type="submission" date="2017-11" db="EMBL/GenBank/DDBJ databases">
        <title>De novo assembly and phasing of dikaryotic genomes from two isolates of Puccinia coronata f. sp. avenae, the causal agent of oat crown rust.</title>
        <authorList>
            <person name="Miller M.E."/>
            <person name="Zhang Y."/>
            <person name="Omidvar V."/>
            <person name="Sperschneider J."/>
            <person name="Schwessinger B."/>
            <person name="Raley C."/>
            <person name="Palmer J.M."/>
            <person name="Garnica D."/>
            <person name="Upadhyaya N."/>
            <person name="Rathjen J."/>
            <person name="Taylor J.M."/>
            <person name="Park R.F."/>
            <person name="Dodds P.N."/>
            <person name="Hirsch C.D."/>
            <person name="Kianian S.F."/>
            <person name="Figueroa M."/>
        </authorList>
    </citation>
    <scope>NUCLEOTIDE SEQUENCE [LARGE SCALE GENOMIC DNA]</scope>
    <source>
        <strain evidence="8">12SD80</strain>
    </source>
</reference>
<dbReference type="Proteomes" id="UP000235392">
    <property type="component" value="Unassembled WGS sequence"/>
</dbReference>
<evidence type="ECO:0000256" key="1">
    <source>
        <dbReference type="ARBA" id="ARBA00005184"/>
    </source>
</evidence>
<sequence length="330" mass="36750">MSSNIPSSVIHTKRATQTFFSSTDRPPHMLIVRQTNPQKSDFKTISDAVNALKALEGPVNIFIHPGVYHQQVHIKYKYPLRIQGYTSTPGSAAANKVTVQVAVSAASRGGRTAQSSAIWVKSPRFEMLNVNVVNSFGKGTDKQAVALTAQGEKHVYKFCHFSGYQDTLLIKTMSSYFFGCRIEGAVDFILGGGTAWIQSSDILVRRPTKSYATITAQRRLPGQRTRFVFNKCEVLPYSPATLPNSTYLGRPWSSYAAVTFQYSYLSNIVNPLGWIAWNRASDEQKELVSYQEFKNYGPGSPTRKRQLGTVRSQPLQIADVLGSDYATWVR</sequence>
<gene>
    <name evidence="8" type="ORF">PCASD_05601</name>
</gene>
<accession>A0A2N5UWQ2</accession>